<comment type="caution">
    <text evidence="2">The sequence shown here is derived from an EMBL/GenBank/DDBJ whole genome shotgun (WGS) entry which is preliminary data.</text>
</comment>
<gene>
    <name evidence="2" type="ORF">BTM25_31190</name>
</gene>
<dbReference type="Proteomes" id="UP000242367">
    <property type="component" value="Unassembled WGS sequence"/>
</dbReference>
<proteinExistence type="predicted"/>
<organism evidence="2 3">
    <name type="scientific">Actinomadura rubteroloni</name>
    <dbReference type="NCBI Taxonomy" id="1926885"/>
    <lineage>
        <taxon>Bacteria</taxon>
        <taxon>Bacillati</taxon>
        <taxon>Actinomycetota</taxon>
        <taxon>Actinomycetes</taxon>
        <taxon>Streptosporangiales</taxon>
        <taxon>Thermomonosporaceae</taxon>
        <taxon>Actinomadura</taxon>
    </lineage>
</organism>
<name>A0A2P4UHH3_9ACTN</name>
<feature type="compositionally biased region" description="Basic and acidic residues" evidence="1">
    <location>
        <begin position="83"/>
        <end position="92"/>
    </location>
</feature>
<evidence type="ECO:0000313" key="3">
    <source>
        <dbReference type="Proteomes" id="UP000242367"/>
    </source>
</evidence>
<dbReference type="EMBL" id="MTBP01000002">
    <property type="protein sequence ID" value="POM24490.1"/>
    <property type="molecule type" value="Genomic_DNA"/>
</dbReference>
<protein>
    <submittedName>
        <fullName evidence="2">Uncharacterized protein</fullName>
    </submittedName>
</protein>
<sequence length="120" mass="13317">MTADEHAAEVEALRRRFPGWAVWYGPYTGHWWALPPRGSADRTFVEATTPQHLIARIEGTASTASPVDRPRTPDAQVPARPPADPRRDERRPSNLLRIEGVTPPPSPRVPVVAWPGGTER</sequence>
<evidence type="ECO:0000256" key="1">
    <source>
        <dbReference type="SAM" id="MobiDB-lite"/>
    </source>
</evidence>
<feature type="region of interest" description="Disordered" evidence="1">
    <location>
        <begin position="55"/>
        <end position="120"/>
    </location>
</feature>
<dbReference type="RefSeq" id="WP_103563614.1">
    <property type="nucleotide sequence ID" value="NZ_MTBP01000002.1"/>
</dbReference>
<feature type="compositionally biased region" description="Low complexity" evidence="1">
    <location>
        <begin position="109"/>
        <end position="120"/>
    </location>
</feature>
<keyword evidence="3" id="KW-1185">Reference proteome</keyword>
<reference evidence="2 3" key="1">
    <citation type="journal article" date="2017" name="Chemistry">
        <title>Isolation, Biosynthesis and Chemical Modifications of Rubterolones A-F: Rare Tropolone Alkaloids from Actinomadura sp. 5-2.</title>
        <authorList>
            <person name="Guo H."/>
            <person name="Benndorf R."/>
            <person name="Leichnitz D."/>
            <person name="Klassen J.L."/>
            <person name="Vollmers J."/>
            <person name="Gorls H."/>
            <person name="Steinacker M."/>
            <person name="Weigel C."/>
            <person name="Dahse H.M."/>
            <person name="Kaster A.K."/>
            <person name="de Beer Z.W."/>
            <person name="Poulsen M."/>
            <person name="Beemelmanns C."/>
        </authorList>
    </citation>
    <scope>NUCLEOTIDE SEQUENCE [LARGE SCALE GENOMIC DNA]</scope>
    <source>
        <strain evidence="2 3">5-2</strain>
    </source>
</reference>
<evidence type="ECO:0000313" key="2">
    <source>
        <dbReference type="EMBL" id="POM24490.1"/>
    </source>
</evidence>
<dbReference type="AlphaFoldDB" id="A0A2P4UHH3"/>
<accession>A0A2P4UHH3</accession>